<dbReference type="OrthoDB" id="5077844at2759"/>
<reference evidence="3" key="1">
    <citation type="journal article" date="2021" name="Nat. Commun.">
        <title>Genetic determinants of endophytism in the Arabidopsis root mycobiome.</title>
        <authorList>
            <person name="Mesny F."/>
            <person name="Miyauchi S."/>
            <person name="Thiergart T."/>
            <person name="Pickel B."/>
            <person name="Atanasova L."/>
            <person name="Karlsson M."/>
            <person name="Huettel B."/>
            <person name="Barry K.W."/>
            <person name="Haridas S."/>
            <person name="Chen C."/>
            <person name="Bauer D."/>
            <person name="Andreopoulos W."/>
            <person name="Pangilinan J."/>
            <person name="LaButti K."/>
            <person name="Riley R."/>
            <person name="Lipzen A."/>
            <person name="Clum A."/>
            <person name="Drula E."/>
            <person name="Henrissat B."/>
            <person name="Kohler A."/>
            <person name="Grigoriev I.V."/>
            <person name="Martin F.M."/>
            <person name="Hacquard S."/>
        </authorList>
    </citation>
    <scope>NUCLEOTIDE SEQUENCE</scope>
    <source>
        <strain evidence="3">MPI-CAGE-AT-0016</strain>
    </source>
</reference>
<protein>
    <recommendedName>
        <fullName evidence="2">JmjC domain-containing protein</fullName>
    </recommendedName>
</protein>
<evidence type="ECO:0000259" key="2">
    <source>
        <dbReference type="PROSITE" id="PS51184"/>
    </source>
</evidence>
<feature type="region of interest" description="Disordered" evidence="1">
    <location>
        <begin position="327"/>
        <end position="373"/>
    </location>
</feature>
<dbReference type="EMBL" id="JAGPXD010000004">
    <property type="protein sequence ID" value="KAH7358125.1"/>
    <property type="molecule type" value="Genomic_DNA"/>
</dbReference>
<feature type="domain" description="JmjC" evidence="2">
    <location>
        <begin position="587"/>
        <end position="758"/>
    </location>
</feature>
<comment type="caution">
    <text evidence="3">The sequence shown here is derived from an EMBL/GenBank/DDBJ whole genome shotgun (WGS) entry which is preliminary data.</text>
</comment>
<dbReference type="Gene3D" id="2.60.120.650">
    <property type="entry name" value="Cupin"/>
    <property type="match status" value="1"/>
</dbReference>
<dbReference type="Proteomes" id="UP000813385">
    <property type="component" value="Unassembled WGS sequence"/>
</dbReference>
<feature type="region of interest" description="Disordered" evidence="1">
    <location>
        <begin position="251"/>
        <end position="275"/>
    </location>
</feature>
<dbReference type="SUPFAM" id="SSF51197">
    <property type="entry name" value="Clavaminate synthase-like"/>
    <property type="match status" value="1"/>
</dbReference>
<accession>A0A8K0TGF8</accession>
<feature type="region of interest" description="Disordered" evidence="1">
    <location>
        <begin position="405"/>
        <end position="436"/>
    </location>
</feature>
<name>A0A8K0TGF8_9PEZI</name>
<keyword evidence="4" id="KW-1185">Reference proteome</keyword>
<proteinExistence type="predicted"/>
<evidence type="ECO:0000313" key="3">
    <source>
        <dbReference type="EMBL" id="KAH7358125.1"/>
    </source>
</evidence>
<evidence type="ECO:0000256" key="1">
    <source>
        <dbReference type="SAM" id="MobiDB-lite"/>
    </source>
</evidence>
<evidence type="ECO:0000313" key="4">
    <source>
        <dbReference type="Proteomes" id="UP000813385"/>
    </source>
</evidence>
<dbReference type="PROSITE" id="PS51184">
    <property type="entry name" value="JMJC"/>
    <property type="match status" value="1"/>
</dbReference>
<sequence length="795" mass="89196">MDLRKASDPDGRILVLGVQKYGLFRQFLQTIRSCDSETERYRLCVAKRDQLLDRTDLLSIEREYYATAFSESTTFRARKDSDADWLSFTTTSSRESSNQARFSQEVKRAAKFWGEALVQNYIGNGQGIRFAIQLAGAAEQHPDWEKQALPRLQQLVRRRIQLGSHGRHTFVHPIETTDLINAKAWVGDRSYVKMNDPEHTELPLESLAPEQLPQGYAFDKYGLLIQGSVQVSDSNMSFKLEVEKDRAKEIIESPGVGGISNSRDASTDSGSTSGVDDLRVASEVYGTEEIGFSPKEIGFGSAHITAGLSGTLGHIPRDTFLRRSLRKAATKPTDSFQTAEAEASRPPSRCASRNGNNRNRRAVTAKASPKATPLNTGRLRTLITKLPSTGLLMTHKTTPMIPRKRQRANSLPVDISPRHPKGGSTTTSGVKIVPGHGDHDGLSVCTTEADQTYLSEVIQEMQEKLTEAPTSRGYHTARTLLPILLRCTHPNTDAKNGSVDLLVLDGHEAKNLLDSKTPSIPIVSERQQHFQWRNPQRPTEEFFDWIEDHDRVVSVQIPSASVDRRSFEPRTIRQVRERFLAAQKTDDPWNVLDLDNPVPSTLPDILTGWNCQLLARVRDMVLNGQSAERTKARRDDWDEWRSVEHWALMSEGGHCTAPHMDSHGLATWITVQEGLFGFVYMSRPTSQQREDWMRDPDASARDQEWRFLILKPGQTIFFPSGTIHGVFRTRSSATLALGGHVLQWSGISDWIDIISKEVEFPNSTNEDVDDAWKWVPVIEHLVQMRVNAMSAKSGG</sequence>
<dbReference type="InterPro" id="IPR003347">
    <property type="entry name" value="JmjC_dom"/>
</dbReference>
<dbReference type="AlphaFoldDB" id="A0A8K0TGF8"/>
<gene>
    <name evidence="3" type="ORF">B0T11DRAFT_283738</name>
</gene>
<organism evidence="3 4">
    <name type="scientific">Plectosphaerella cucumerina</name>
    <dbReference type="NCBI Taxonomy" id="40658"/>
    <lineage>
        <taxon>Eukaryota</taxon>
        <taxon>Fungi</taxon>
        <taxon>Dikarya</taxon>
        <taxon>Ascomycota</taxon>
        <taxon>Pezizomycotina</taxon>
        <taxon>Sordariomycetes</taxon>
        <taxon>Hypocreomycetidae</taxon>
        <taxon>Glomerellales</taxon>
        <taxon>Plectosphaerellaceae</taxon>
        <taxon>Plectosphaerella</taxon>
    </lineage>
</organism>